<organism evidence="1 2">
    <name type="scientific">Desulfocucumis palustris</name>
    <dbReference type="NCBI Taxonomy" id="1898651"/>
    <lineage>
        <taxon>Bacteria</taxon>
        <taxon>Bacillati</taxon>
        <taxon>Bacillota</taxon>
        <taxon>Clostridia</taxon>
        <taxon>Eubacteriales</taxon>
        <taxon>Desulfocucumaceae</taxon>
        <taxon>Desulfocucumis</taxon>
    </lineage>
</organism>
<reference evidence="2" key="1">
    <citation type="submission" date="2018-02" db="EMBL/GenBank/DDBJ databases">
        <title>Genome sequence of Desulfocucumis palustris strain NAW-5.</title>
        <authorList>
            <person name="Watanabe M."/>
            <person name="Kojima H."/>
            <person name="Fukui M."/>
        </authorList>
    </citation>
    <scope>NUCLEOTIDE SEQUENCE [LARGE SCALE GENOMIC DNA]</scope>
    <source>
        <strain evidence="2">NAW-5</strain>
    </source>
</reference>
<protein>
    <submittedName>
        <fullName evidence="1">Uncharacterized protein</fullName>
    </submittedName>
</protein>
<dbReference type="RefSeq" id="WP_269433748.1">
    <property type="nucleotide sequence ID" value="NZ_BFAV01000121.1"/>
</dbReference>
<accession>A0A2L2XHZ1</accession>
<name>A0A2L2XHZ1_9FIRM</name>
<sequence>MKKKDPLDNKTISELVKCPGDKKCDENAGIWALRHQTDLQT</sequence>
<evidence type="ECO:0000313" key="1">
    <source>
        <dbReference type="EMBL" id="GBF33856.1"/>
    </source>
</evidence>
<keyword evidence="2" id="KW-1185">Reference proteome</keyword>
<evidence type="ECO:0000313" key="2">
    <source>
        <dbReference type="Proteomes" id="UP000239549"/>
    </source>
</evidence>
<proteinExistence type="predicted"/>
<dbReference type="Proteomes" id="UP000239549">
    <property type="component" value="Unassembled WGS sequence"/>
</dbReference>
<gene>
    <name evidence="1" type="ORF">DCCM_2967</name>
</gene>
<comment type="caution">
    <text evidence="1">The sequence shown here is derived from an EMBL/GenBank/DDBJ whole genome shotgun (WGS) entry which is preliminary data.</text>
</comment>
<dbReference type="EMBL" id="BFAV01000121">
    <property type="protein sequence ID" value="GBF33856.1"/>
    <property type="molecule type" value="Genomic_DNA"/>
</dbReference>
<dbReference type="AlphaFoldDB" id="A0A2L2XHZ1"/>